<name>A0A368GBQ9_ANCCA</name>
<comment type="caution">
    <text evidence="1">The sequence shown here is derived from an EMBL/GenBank/DDBJ whole genome shotgun (WGS) entry which is preliminary data.</text>
</comment>
<dbReference type="EMBL" id="JOJR01000272">
    <property type="protein sequence ID" value="RCN40719.1"/>
    <property type="molecule type" value="Genomic_DNA"/>
</dbReference>
<proteinExistence type="predicted"/>
<evidence type="ECO:0000313" key="1">
    <source>
        <dbReference type="EMBL" id="RCN40719.1"/>
    </source>
</evidence>
<protein>
    <submittedName>
        <fullName evidence="1">Uncharacterized protein</fullName>
    </submittedName>
</protein>
<reference evidence="1 2" key="1">
    <citation type="submission" date="2014-10" db="EMBL/GenBank/DDBJ databases">
        <title>Draft genome of the hookworm Ancylostoma caninum.</title>
        <authorList>
            <person name="Mitreva M."/>
        </authorList>
    </citation>
    <scope>NUCLEOTIDE SEQUENCE [LARGE SCALE GENOMIC DNA]</scope>
    <source>
        <strain evidence="1 2">Baltimore</strain>
    </source>
</reference>
<keyword evidence="2" id="KW-1185">Reference proteome</keyword>
<dbReference type="AlphaFoldDB" id="A0A368GBQ9"/>
<gene>
    <name evidence="1" type="ORF">ANCCAN_13362</name>
</gene>
<dbReference type="Proteomes" id="UP000252519">
    <property type="component" value="Unassembled WGS sequence"/>
</dbReference>
<evidence type="ECO:0000313" key="2">
    <source>
        <dbReference type="Proteomes" id="UP000252519"/>
    </source>
</evidence>
<accession>A0A368GBQ9</accession>
<organism evidence="1 2">
    <name type="scientific">Ancylostoma caninum</name>
    <name type="common">Dog hookworm</name>
    <dbReference type="NCBI Taxonomy" id="29170"/>
    <lineage>
        <taxon>Eukaryota</taxon>
        <taxon>Metazoa</taxon>
        <taxon>Ecdysozoa</taxon>
        <taxon>Nematoda</taxon>
        <taxon>Chromadorea</taxon>
        <taxon>Rhabditida</taxon>
        <taxon>Rhabditina</taxon>
        <taxon>Rhabditomorpha</taxon>
        <taxon>Strongyloidea</taxon>
        <taxon>Ancylostomatidae</taxon>
        <taxon>Ancylostomatinae</taxon>
        <taxon>Ancylostoma</taxon>
    </lineage>
</organism>
<sequence>MSSVLKRPHDQSGASVFVPPLAKRSKVDSSDAELSTFSCEEMARRDLIIMHSLPSDDRKIFLNQLQWQRFCSVEVFIIR</sequence>
<dbReference type="OrthoDB" id="10292966at2759"/>